<dbReference type="PANTHER" id="PTHR42718:SF9">
    <property type="entry name" value="MAJOR FACILITATOR SUPERFAMILY MULTIDRUG TRANSPORTER MFSC"/>
    <property type="match status" value="1"/>
</dbReference>
<keyword evidence="11" id="KW-1185">Reference proteome</keyword>
<dbReference type="Gene3D" id="1.20.1250.20">
    <property type="entry name" value="MFS general substrate transporter like domains"/>
    <property type="match status" value="1"/>
</dbReference>
<keyword evidence="7 8" id="KW-0472">Membrane</keyword>
<dbReference type="Proteomes" id="UP000781958">
    <property type="component" value="Unassembled WGS sequence"/>
</dbReference>
<protein>
    <submittedName>
        <fullName evidence="10">DHA2 family multidrug resistance protein</fullName>
    </submittedName>
</protein>
<feature type="transmembrane region" description="Helical" evidence="8">
    <location>
        <begin position="20"/>
        <end position="42"/>
    </location>
</feature>
<dbReference type="NCBIfam" id="TIGR00711">
    <property type="entry name" value="efflux_EmrB"/>
    <property type="match status" value="1"/>
</dbReference>
<dbReference type="InterPro" id="IPR020846">
    <property type="entry name" value="MFS_dom"/>
</dbReference>
<dbReference type="Pfam" id="PF07690">
    <property type="entry name" value="MFS_1"/>
    <property type="match status" value="1"/>
</dbReference>
<evidence type="ECO:0000256" key="6">
    <source>
        <dbReference type="ARBA" id="ARBA00022989"/>
    </source>
</evidence>
<dbReference type="InterPro" id="IPR036259">
    <property type="entry name" value="MFS_trans_sf"/>
</dbReference>
<comment type="similarity">
    <text evidence="2">Belongs to the major facilitator superfamily. EmrB family.</text>
</comment>
<evidence type="ECO:0000256" key="4">
    <source>
        <dbReference type="ARBA" id="ARBA00022475"/>
    </source>
</evidence>
<feature type="transmembrane region" description="Helical" evidence="8">
    <location>
        <begin position="172"/>
        <end position="193"/>
    </location>
</feature>
<gene>
    <name evidence="10" type="ORF">J2851_003599</name>
</gene>
<evidence type="ECO:0000256" key="7">
    <source>
        <dbReference type="ARBA" id="ARBA00023136"/>
    </source>
</evidence>
<sequence>MAAAAGETGGDAKHRGAITVCVMLATIMQALDTTIANVALPYMQGSLSASQDQINWVLTSYIVAAAIMTPPTGFLAGRFGRKRLFLVVIAGFTVASMLCGMAQSLPQIVLFRLLQGLFGASLVPLSQSVMLDIYPKERQGSAMAVWGMGIMVGPILGPTLGGWLTENYNWRWVFYINLPVGILAFLGISAFLSETVRNARAKLDWFGFGTLSLAIGALQMFLDRGEQLDWFGSTEIILEVVVCASAFYLFLVHMFTADRPFVTPGLFRDRNFSTGMFFIFLVGIILLATLALLTPYLQTLMGYPVITAGLVMGPRGLGTMMAMMIVGRLIGRVDTRLLILLGLVLTAVALWDMTGWTPDVSQWMIIRTGFVQGAGLGFLFVPLSTVTFATLAPEQRTEATGLYNLSRNIGSSIGISVVSSLLVQNTQVNHSEIVQAVTPYNRLFELPDVARFWNPMTAAGRAALDAEITRQATSIAFIDDFKLMMIIALVAMPIVLLMRKPTKPADKDHAAVME</sequence>
<feature type="transmembrane region" description="Helical" evidence="8">
    <location>
        <begin position="109"/>
        <end position="131"/>
    </location>
</feature>
<feature type="transmembrane region" description="Helical" evidence="8">
    <location>
        <begin position="276"/>
        <end position="297"/>
    </location>
</feature>
<evidence type="ECO:0000256" key="5">
    <source>
        <dbReference type="ARBA" id="ARBA00022692"/>
    </source>
</evidence>
<evidence type="ECO:0000313" key="10">
    <source>
        <dbReference type="EMBL" id="MBP2293815.1"/>
    </source>
</evidence>
<dbReference type="RefSeq" id="WP_209767733.1">
    <property type="nucleotide sequence ID" value="NZ_JAGINP010000012.1"/>
</dbReference>
<keyword evidence="5 8" id="KW-0812">Transmembrane</keyword>
<keyword evidence="3" id="KW-0813">Transport</keyword>
<evidence type="ECO:0000259" key="9">
    <source>
        <dbReference type="PROSITE" id="PS50850"/>
    </source>
</evidence>
<dbReference type="InterPro" id="IPR004638">
    <property type="entry name" value="EmrB-like"/>
</dbReference>
<evidence type="ECO:0000256" key="8">
    <source>
        <dbReference type="SAM" id="Phobius"/>
    </source>
</evidence>
<dbReference type="PROSITE" id="PS50850">
    <property type="entry name" value="MFS"/>
    <property type="match status" value="1"/>
</dbReference>
<keyword evidence="6 8" id="KW-1133">Transmembrane helix</keyword>
<name>A0ABS4SQZ7_9PROT</name>
<feature type="transmembrane region" description="Helical" evidence="8">
    <location>
        <begin position="234"/>
        <end position="255"/>
    </location>
</feature>
<feature type="transmembrane region" description="Helical" evidence="8">
    <location>
        <begin position="374"/>
        <end position="393"/>
    </location>
</feature>
<dbReference type="PANTHER" id="PTHR42718">
    <property type="entry name" value="MAJOR FACILITATOR SUPERFAMILY MULTIDRUG TRANSPORTER MFSC"/>
    <property type="match status" value="1"/>
</dbReference>
<keyword evidence="4" id="KW-1003">Cell membrane</keyword>
<dbReference type="Gene3D" id="1.20.1720.10">
    <property type="entry name" value="Multidrug resistance protein D"/>
    <property type="match status" value="1"/>
</dbReference>
<organism evidence="10 11">
    <name type="scientific">Azospirillum rugosum</name>
    <dbReference type="NCBI Taxonomy" id="416170"/>
    <lineage>
        <taxon>Bacteria</taxon>
        <taxon>Pseudomonadati</taxon>
        <taxon>Pseudomonadota</taxon>
        <taxon>Alphaproteobacteria</taxon>
        <taxon>Rhodospirillales</taxon>
        <taxon>Azospirillaceae</taxon>
        <taxon>Azospirillum</taxon>
    </lineage>
</organism>
<dbReference type="CDD" id="cd17503">
    <property type="entry name" value="MFS_LmrB_MDR_like"/>
    <property type="match status" value="1"/>
</dbReference>
<evidence type="ECO:0000256" key="1">
    <source>
        <dbReference type="ARBA" id="ARBA00004651"/>
    </source>
</evidence>
<feature type="transmembrane region" description="Helical" evidence="8">
    <location>
        <begin position="337"/>
        <end position="354"/>
    </location>
</feature>
<evidence type="ECO:0000313" key="11">
    <source>
        <dbReference type="Proteomes" id="UP000781958"/>
    </source>
</evidence>
<dbReference type="EMBL" id="JAGINP010000012">
    <property type="protein sequence ID" value="MBP2293815.1"/>
    <property type="molecule type" value="Genomic_DNA"/>
</dbReference>
<dbReference type="InterPro" id="IPR011701">
    <property type="entry name" value="MFS"/>
</dbReference>
<feature type="transmembrane region" description="Helical" evidence="8">
    <location>
        <begin position="84"/>
        <end position="103"/>
    </location>
</feature>
<evidence type="ECO:0000256" key="3">
    <source>
        <dbReference type="ARBA" id="ARBA00022448"/>
    </source>
</evidence>
<dbReference type="SUPFAM" id="SSF103473">
    <property type="entry name" value="MFS general substrate transporter"/>
    <property type="match status" value="1"/>
</dbReference>
<comment type="caution">
    <text evidence="10">The sequence shown here is derived from an EMBL/GenBank/DDBJ whole genome shotgun (WGS) entry which is preliminary data.</text>
</comment>
<feature type="transmembrane region" description="Helical" evidence="8">
    <location>
        <begin position="54"/>
        <end position="77"/>
    </location>
</feature>
<feature type="transmembrane region" description="Helical" evidence="8">
    <location>
        <begin position="481"/>
        <end position="498"/>
    </location>
</feature>
<feature type="transmembrane region" description="Helical" evidence="8">
    <location>
        <begin position="205"/>
        <end position="222"/>
    </location>
</feature>
<proteinExistence type="inferred from homology"/>
<feature type="transmembrane region" description="Helical" evidence="8">
    <location>
        <begin position="143"/>
        <end position="160"/>
    </location>
</feature>
<evidence type="ECO:0000256" key="2">
    <source>
        <dbReference type="ARBA" id="ARBA00008537"/>
    </source>
</evidence>
<feature type="transmembrane region" description="Helical" evidence="8">
    <location>
        <begin position="303"/>
        <end position="325"/>
    </location>
</feature>
<accession>A0ABS4SQZ7</accession>
<comment type="subcellular location">
    <subcellularLocation>
        <location evidence="1">Cell membrane</location>
        <topology evidence="1">Multi-pass membrane protein</topology>
    </subcellularLocation>
</comment>
<reference evidence="10 11" key="1">
    <citation type="submission" date="2021-03" db="EMBL/GenBank/DDBJ databases">
        <title>Genomic Encyclopedia of Type Strains, Phase III (KMG-III): the genomes of soil and plant-associated and newly described type strains.</title>
        <authorList>
            <person name="Whitman W."/>
        </authorList>
    </citation>
    <scope>NUCLEOTIDE SEQUENCE [LARGE SCALE GENOMIC DNA]</scope>
    <source>
        <strain evidence="10 11">IMMIB AFH-6</strain>
    </source>
</reference>
<feature type="domain" description="Major facilitator superfamily (MFS) profile" evidence="9">
    <location>
        <begin position="18"/>
        <end position="503"/>
    </location>
</feature>